<evidence type="ECO:0000256" key="1">
    <source>
        <dbReference type="ARBA" id="ARBA00022679"/>
    </source>
</evidence>
<name>A0AA88X501_9ASTE</name>
<dbReference type="GO" id="GO:0016747">
    <property type="term" value="F:acyltransferase activity, transferring groups other than amino-acyl groups"/>
    <property type="evidence" value="ECO:0007669"/>
    <property type="project" value="InterPro"/>
</dbReference>
<comment type="caution">
    <text evidence="4">The sequence shown here is derived from an EMBL/GenBank/DDBJ whole genome shotgun (WGS) entry which is preliminary data.</text>
</comment>
<dbReference type="SUPFAM" id="SSF53901">
    <property type="entry name" value="Thiolase-like"/>
    <property type="match status" value="1"/>
</dbReference>
<proteinExistence type="predicted"/>
<dbReference type="Gene3D" id="3.40.47.10">
    <property type="match status" value="1"/>
</dbReference>
<evidence type="ECO:0000313" key="4">
    <source>
        <dbReference type="EMBL" id="KAK3038734.1"/>
    </source>
</evidence>
<gene>
    <name evidence="4" type="ORF">RJ639_028341</name>
</gene>
<dbReference type="InterPro" id="IPR011141">
    <property type="entry name" value="Polyketide_synthase_type-III"/>
</dbReference>
<evidence type="ECO:0000313" key="5">
    <source>
        <dbReference type="Proteomes" id="UP001188597"/>
    </source>
</evidence>
<protein>
    <recommendedName>
        <fullName evidence="3">Chalcone/stilbene synthase N-terminal domain-containing protein</fullName>
    </recommendedName>
</protein>
<dbReference type="AlphaFoldDB" id="A0AA88X501"/>
<keyword evidence="2" id="KW-0012">Acyltransferase</keyword>
<organism evidence="4 5">
    <name type="scientific">Escallonia herrerae</name>
    <dbReference type="NCBI Taxonomy" id="1293975"/>
    <lineage>
        <taxon>Eukaryota</taxon>
        <taxon>Viridiplantae</taxon>
        <taxon>Streptophyta</taxon>
        <taxon>Embryophyta</taxon>
        <taxon>Tracheophyta</taxon>
        <taxon>Spermatophyta</taxon>
        <taxon>Magnoliopsida</taxon>
        <taxon>eudicotyledons</taxon>
        <taxon>Gunneridae</taxon>
        <taxon>Pentapetalae</taxon>
        <taxon>asterids</taxon>
        <taxon>campanulids</taxon>
        <taxon>Escalloniales</taxon>
        <taxon>Escalloniaceae</taxon>
        <taxon>Escallonia</taxon>
    </lineage>
</organism>
<dbReference type="PANTHER" id="PTHR11877">
    <property type="entry name" value="HYDROXYMETHYLGLUTARYL-COA SYNTHASE"/>
    <property type="match status" value="1"/>
</dbReference>
<evidence type="ECO:0000259" key="3">
    <source>
        <dbReference type="Pfam" id="PF00195"/>
    </source>
</evidence>
<dbReference type="GO" id="GO:0030639">
    <property type="term" value="P:polyketide biosynthetic process"/>
    <property type="evidence" value="ECO:0007669"/>
    <property type="project" value="TreeGrafter"/>
</dbReference>
<feature type="domain" description="Chalcone/stilbene synthase N-terminal" evidence="3">
    <location>
        <begin position="1"/>
        <end position="47"/>
    </location>
</feature>
<evidence type="ECO:0000256" key="2">
    <source>
        <dbReference type="ARBA" id="ARBA00023315"/>
    </source>
</evidence>
<dbReference type="PANTHER" id="PTHR11877:SF14">
    <property type="entry name" value="CHALCONE SYNTHASE"/>
    <property type="match status" value="1"/>
</dbReference>
<dbReference type="Proteomes" id="UP001188597">
    <property type="component" value="Unassembled WGS sequence"/>
</dbReference>
<keyword evidence="1" id="KW-0808">Transferase</keyword>
<dbReference type="InterPro" id="IPR001099">
    <property type="entry name" value="Chalcone/stilbene_synt_N"/>
</dbReference>
<sequence length="151" mass="17284">MLGTDYQLTKLLSYRPSVKRLMIYQQGYFAGGTVLHLAKDLAENNAGWISWDALFISEEILRIKLCLNLHQPVEIALEILNPIYSPFKCPLNFENGHYSRDRNQVDFVRQNYSKAGSASSGYSPKQVFSHRRAIQKVAININYLCINDVID</sequence>
<keyword evidence="5" id="KW-1185">Reference proteome</keyword>
<dbReference type="Pfam" id="PF00195">
    <property type="entry name" value="Chal_sti_synt_N"/>
    <property type="match status" value="1"/>
</dbReference>
<accession>A0AA88X501</accession>
<dbReference type="EMBL" id="JAVXUP010000090">
    <property type="protein sequence ID" value="KAK3038734.1"/>
    <property type="molecule type" value="Genomic_DNA"/>
</dbReference>
<reference evidence="4" key="1">
    <citation type="submission" date="2022-12" db="EMBL/GenBank/DDBJ databases">
        <title>Draft genome assemblies for two species of Escallonia (Escalloniales).</title>
        <authorList>
            <person name="Chanderbali A."/>
            <person name="Dervinis C."/>
            <person name="Anghel I."/>
            <person name="Soltis D."/>
            <person name="Soltis P."/>
            <person name="Zapata F."/>
        </authorList>
    </citation>
    <scope>NUCLEOTIDE SEQUENCE</scope>
    <source>
        <strain evidence="4">UCBG64.0493</strain>
        <tissue evidence="4">Leaf</tissue>
    </source>
</reference>
<dbReference type="InterPro" id="IPR016039">
    <property type="entry name" value="Thiolase-like"/>
</dbReference>